<sequence>MPIQRKLQFRATTEGVQVVSRRGQHHHAPEPGKLQARKVIANIVNDAKSTQQKTGQILQANLMGLNTEAQEALPDANLLARQVRHHREENVPNKSSDCDSDCVRKPSLQRHNASYCGTAKMPTGYSCFQRLRTCGSYLHAKIDERLYTRMLEHLHFQHGIAAPQSVTTDFEKAAQNALERVFPDNYIGRVMRGNRRIPPLFEPGLWNNYNRVLQDLPRTTNAVEGFHSSFLKDCDGLHLNFFTYRDRQFRRDTACGSG</sequence>
<gene>
    <name evidence="1" type="ORF">DSTB1V02_LOCUS4595</name>
</gene>
<dbReference type="AlphaFoldDB" id="A0A7R8XEC0"/>
<proteinExistence type="predicted"/>
<dbReference type="EMBL" id="LR900208">
    <property type="protein sequence ID" value="CAD7244708.1"/>
    <property type="molecule type" value="Genomic_DNA"/>
</dbReference>
<dbReference type="EMBL" id="CAJPEV010000691">
    <property type="protein sequence ID" value="CAG0887675.1"/>
    <property type="molecule type" value="Genomic_DNA"/>
</dbReference>
<accession>A0A7R8XEC0</accession>
<dbReference type="Proteomes" id="UP000677054">
    <property type="component" value="Unassembled WGS sequence"/>
</dbReference>
<protein>
    <submittedName>
        <fullName evidence="1">Uncharacterized protein</fullName>
    </submittedName>
</protein>
<name>A0A7R8XEC0_9CRUS</name>
<dbReference type="OrthoDB" id="6775370at2759"/>
<reference evidence="1" key="1">
    <citation type="submission" date="2020-11" db="EMBL/GenBank/DDBJ databases">
        <authorList>
            <person name="Tran Van P."/>
        </authorList>
    </citation>
    <scope>NUCLEOTIDE SEQUENCE</scope>
</reference>
<organism evidence="1">
    <name type="scientific">Darwinula stevensoni</name>
    <dbReference type="NCBI Taxonomy" id="69355"/>
    <lineage>
        <taxon>Eukaryota</taxon>
        <taxon>Metazoa</taxon>
        <taxon>Ecdysozoa</taxon>
        <taxon>Arthropoda</taxon>
        <taxon>Crustacea</taxon>
        <taxon>Oligostraca</taxon>
        <taxon>Ostracoda</taxon>
        <taxon>Podocopa</taxon>
        <taxon>Podocopida</taxon>
        <taxon>Darwinulocopina</taxon>
        <taxon>Darwinuloidea</taxon>
        <taxon>Darwinulidae</taxon>
        <taxon>Darwinula</taxon>
    </lineage>
</organism>
<evidence type="ECO:0000313" key="1">
    <source>
        <dbReference type="EMBL" id="CAD7244708.1"/>
    </source>
</evidence>
<evidence type="ECO:0000313" key="2">
    <source>
        <dbReference type="Proteomes" id="UP000677054"/>
    </source>
</evidence>
<keyword evidence="2" id="KW-1185">Reference proteome</keyword>